<organism evidence="1 2">
    <name type="scientific">Gigaspora margarita</name>
    <dbReference type="NCBI Taxonomy" id="4874"/>
    <lineage>
        <taxon>Eukaryota</taxon>
        <taxon>Fungi</taxon>
        <taxon>Fungi incertae sedis</taxon>
        <taxon>Mucoromycota</taxon>
        <taxon>Glomeromycotina</taxon>
        <taxon>Glomeromycetes</taxon>
        <taxon>Diversisporales</taxon>
        <taxon>Gigasporaceae</taxon>
        <taxon>Gigaspora</taxon>
    </lineage>
</organism>
<gene>
    <name evidence="1" type="ORF">GMARGA_LOCUS36876</name>
</gene>
<feature type="non-terminal residue" evidence="1">
    <location>
        <position position="1"/>
    </location>
</feature>
<comment type="caution">
    <text evidence="1">The sequence shown here is derived from an EMBL/GenBank/DDBJ whole genome shotgun (WGS) entry which is preliminary data.</text>
</comment>
<evidence type="ECO:0000313" key="2">
    <source>
        <dbReference type="Proteomes" id="UP000789901"/>
    </source>
</evidence>
<dbReference type="EMBL" id="CAJVQB010074453">
    <property type="protein sequence ID" value="CAG8844043.1"/>
    <property type="molecule type" value="Genomic_DNA"/>
</dbReference>
<protein>
    <submittedName>
        <fullName evidence="1">28329_t:CDS:1</fullName>
    </submittedName>
</protein>
<feature type="non-terminal residue" evidence="1">
    <location>
        <position position="140"/>
    </location>
</feature>
<accession>A0ABN7WZT3</accession>
<reference evidence="1 2" key="1">
    <citation type="submission" date="2021-06" db="EMBL/GenBank/DDBJ databases">
        <authorList>
            <person name="Kallberg Y."/>
            <person name="Tangrot J."/>
            <person name="Rosling A."/>
        </authorList>
    </citation>
    <scope>NUCLEOTIDE SEQUENCE [LARGE SCALE GENOMIC DNA]</scope>
    <source>
        <strain evidence="1 2">120-4 pot B 10/14</strain>
    </source>
</reference>
<name>A0ABN7WZT3_GIGMA</name>
<sequence>RPPSDIWDVHFKKGKEISKGHYEGSCNYCSFFQNKGSPQDFEDHLANNCPNVPSDIQQKYLNKILQRYGNPIKKTIQTKMIDFHESSKLTPERIIEINKACVKAFVICGIPWSVIKNPFFIDFLKTLRPGYIPPSHEVLA</sequence>
<keyword evidence="2" id="KW-1185">Reference proteome</keyword>
<evidence type="ECO:0000313" key="1">
    <source>
        <dbReference type="EMBL" id="CAG8844043.1"/>
    </source>
</evidence>
<dbReference type="Proteomes" id="UP000789901">
    <property type="component" value="Unassembled WGS sequence"/>
</dbReference>
<proteinExistence type="predicted"/>